<gene>
    <name evidence="1" type="ORF">UFOVP302_2</name>
    <name evidence="2" type="ORF">UFOVP579_2</name>
</gene>
<evidence type="ECO:0000313" key="2">
    <source>
        <dbReference type="EMBL" id="CAB4168619.1"/>
    </source>
</evidence>
<accession>A0A6J5LQA0</accession>
<protein>
    <submittedName>
        <fullName evidence="1">Uncharacterized protein</fullName>
    </submittedName>
</protein>
<proteinExistence type="predicted"/>
<organism evidence="1">
    <name type="scientific">uncultured Caudovirales phage</name>
    <dbReference type="NCBI Taxonomy" id="2100421"/>
    <lineage>
        <taxon>Viruses</taxon>
        <taxon>Duplodnaviria</taxon>
        <taxon>Heunggongvirae</taxon>
        <taxon>Uroviricota</taxon>
        <taxon>Caudoviricetes</taxon>
        <taxon>Peduoviridae</taxon>
        <taxon>Maltschvirus</taxon>
        <taxon>Maltschvirus maltsch</taxon>
    </lineage>
</organism>
<sequence length="180" mass="19611">MSIYTGINGQSLMDVCLNTYGSLDYLYKLLQDSGVTSINQPVVSQQQFTWDSDLIVDQNVNRITSLQGVIYATAASGNDGTYYVVKGQAPVAPSAPYIPPFNPGGVFQYQRTGFTNYTAVADGASVTIPTLIGKTIGQIERNIQPDTDYTFDTITGTVTFANPLMTGEKLYIIYTEMITL</sequence>
<dbReference type="EMBL" id="LR796829">
    <property type="protein sequence ID" value="CAB4168619.1"/>
    <property type="molecule type" value="Genomic_DNA"/>
</dbReference>
<reference evidence="1" key="1">
    <citation type="submission" date="2020-04" db="EMBL/GenBank/DDBJ databases">
        <authorList>
            <person name="Chiriac C."/>
            <person name="Salcher M."/>
            <person name="Ghai R."/>
            <person name="Kavagutti S V."/>
        </authorList>
    </citation>
    <scope>NUCLEOTIDE SEQUENCE</scope>
</reference>
<evidence type="ECO:0000313" key="1">
    <source>
        <dbReference type="EMBL" id="CAB4135962.1"/>
    </source>
</evidence>
<name>A0A6J5LQA0_9CAUD</name>
<dbReference type="EMBL" id="LR796316">
    <property type="protein sequence ID" value="CAB4135962.1"/>
    <property type="molecule type" value="Genomic_DNA"/>
</dbReference>